<evidence type="ECO:0000256" key="1">
    <source>
        <dbReference type="ARBA" id="ARBA00004123"/>
    </source>
</evidence>
<evidence type="ECO:0000256" key="3">
    <source>
        <dbReference type="ARBA" id="ARBA00023015"/>
    </source>
</evidence>
<proteinExistence type="inferred from homology"/>
<dbReference type="InterPro" id="IPR003173">
    <property type="entry name" value="PC4_C"/>
</dbReference>
<keyword evidence="5" id="KW-0804">Transcription</keyword>
<sequence>MGKLQVHIREYANGHNGLYPTKKGIALDLEKFKKVDELCYKDVSDCIKAYEQKETVDYKYHLGKNVYVTIKNGYPVVNIRKWFLPYGQNETVPTKKGIALSFKQWGFLRSAIDLISQILKDELDKVSYCEYSLSYLNQMGFLSCSRCNPNCYRDYMIM</sequence>
<reference evidence="8 9" key="1">
    <citation type="submission" date="2022-12" db="EMBL/GenBank/DDBJ databases">
        <title>Chromosome-level genome of Tegillarca granosa.</title>
        <authorList>
            <person name="Kim J."/>
        </authorList>
    </citation>
    <scope>NUCLEOTIDE SEQUENCE [LARGE SCALE GENOMIC DNA]</scope>
    <source>
        <strain evidence="8">Teg-2019</strain>
        <tissue evidence="8">Adductor muscle</tissue>
    </source>
</reference>
<dbReference type="Proteomes" id="UP001217089">
    <property type="component" value="Unassembled WGS sequence"/>
</dbReference>
<evidence type="ECO:0000256" key="4">
    <source>
        <dbReference type="ARBA" id="ARBA00023125"/>
    </source>
</evidence>
<comment type="caution">
    <text evidence="8">The sequence shown here is derived from an EMBL/GenBank/DDBJ whole genome shotgun (WGS) entry which is preliminary data.</text>
</comment>
<evidence type="ECO:0000256" key="2">
    <source>
        <dbReference type="ARBA" id="ARBA00009001"/>
    </source>
</evidence>
<feature type="domain" description="Transcriptional coactivator p15 (PC4) C-terminal" evidence="7">
    <location>
        <begin position="2"/>
        <end position="36"/>
    </location>
</feature>
<dbReference type="InterPro" id="IPR009044">
    <property type="entry name" value="ssDNA-bd_transcriptional_reg"/>
</dbReference>
<keyword evidence="4" id="KW-0238">DNA-binding</keyword>
<keyword evidence="9" id="KW-1185">Reference proteome</keyword>
<dbReference type="PANTHER" id="PTHR13215">
    <property type="entry name" value="RNA POLYMERASE II TRANSCRIPTIONAL COACTIVATOR"/>
    <property type="match status" value="1"/>
</dbReference>
<evidence type="ECO:0000313" key="9">
    <source>
        <dbReference type="Proteomes" id="UP001217089"/>
    </source>
</evidence>
<name>A0ABQ9E639_TEGGR</name>
<evidence type="ECO:0000256" key="5">
    <source>
        <dbReference type="ARBA" id="ARBA00023163"/>
    </source>
</evidence>
<comment type="similarity">
    <text evidence="2">Belongs to the transcriptional coactivator PC4 family.</text>
</comment>
<dbReference type="Gene3D" id="2.30.31.10">
    <property type="entry name" value="Transcriptional Coactivator Pc4, Chain A"/>
    <property type="match status" value="2"/>
</dbReference>
<protein>
    <recommendedName>
        <fullName evidence="7">Transcriptional coactivator p15 (PC4) C-terminal domain-containing protein</fullName>
    </recommendedName>
</protein>
<evidence type="ECO:0000256" key="6">
    <source>
        <dbReference type="ARBA" id="ARBA00023242"/>
    </source>
</evidence>
<dbReference type="InterPro" id="IPR045125">
    <property type="entry name" value="Sub1/Tcp4-like"/>
</dbReference>
<organism evidence="8 9">
    <name type="scientific">Tegillarca granosa</name>
    <name type="common">Malaysian cockle</name>
    <name type="synonym">Anadara granosa</name>
    <dbReference type="NCBI Taxonomy" id="220873"/>
    <lineage>
        <taxon>Eukaryota</taxon>
        <taxon>Metazoa</taxon>
        <taxon>Spiralia</taxon>
        <taxon>Lophotrochozoa</taxon>
        <taxon>Mollusca</taxon>
        <taxon>Bivalvia</taxon>
        <taxon>Autobranchia</taxon>
        <taxon>Pteriomorphia</taxon>
        <taxon>Arcoida</taxon>
        <taxon>Arcoidea</taxon>
        <taxon>Arcidae</taxon>
        <taxon>Tegillarca</taxon>
    </lineage>
</organism>
<dbReference type="SUPFAM" id="SSF54447">
    <property type="entry name" value="ssDNA-binding transcriptional regulator domain"/>
    <property type="match status" value="1"/>
</dbReference>
<keyword evidence="6" id="KW-0539">Nucleus</keyword>
<keyword evidence="3" id="KW-0805">Transcription regulation</keyword>
<dbReference type="EMBL" id="JARBDR010000919">
    <property type="protein sequence ID" value="KAJ8300876.1"/>
    <property type="molecule type" value="Genomic_DNA"/>
</dbReference>
<evidence type="ECO:0000259" key="7">
    <source>
        <dbReference type="Pfam" id="PF02229"/>
    </source>
</evidence>
<feature type="domain" description="Transcriptional coactivator p15 (PC4) C-terminal" evidence="7">
    <location>
        <begin position="62"/>
        <end position="110"/>
    </location>
</feature>
<comment type="subcellular location">
    <subcellularLocation>
        <location evidence="1">Nucleus</location>
    </subcellularLocation>
</comment>
<evidence type="ECO:0000313" key="8">
    <source>
        <dbReference type="EMBL" id="KAJ8300876.1"/>
    </source>
</evidence>
<gene>
    <name evidence="8" type="ORF">KUTeg_022395</name>
</gene>
<dbReference type="Pfam" id="PF02229">
    <property type="entry name" value="PC4"/>
    <property type="match status" value="2"/>
</dbReference>
<accession>A0ABQ9E639</accession>